<protein>
    <submittedName>
        <fullName evidence="1">Uncharacterized protein</fullName>
    </submittedName>
</protein>
<proteinExistence type="predicted"/>
<organism evidence="1">
    <name type="scientific">Caldithrix abyssi</name>
    <dbReference type="NCBI Taxonomy" id="187145"/>
    <lineage>
        <taxon>Bacteria</taxon>
        <taxon>Pseudomonadati</taxon>
        <taxon>Calditrichota</taxon>
        <taxon>Calditrichia</taxon>
        <taxon>Calditrichales</taxon>
        <taxon>Calditrichaceae</taxon>
        <taxon>Caldithrix</taxon>
    </lineage>
</organism>
<dbReference type="EMBL" id="DRLD01000156">
    <property type="protein sequence ID" value="HED10141.1"/>
    <property type="molecule type" value="Genomic_DNA"/>
</dbReference>
<accession>A0A7V1PUR4</accession>
<dbReference type="Pfam" id="PF09695">
    <property type="entry name" value="YtfJ_HI0045"/>
    <property type="match status" value="1"/>
</dbReference>
<name>A0A7V1PUR4_CALAY</name>
<dbReference type="InterPro" id="IPR006513">
    <property type="entry name" value="YtfJ_HI0045"/>
</dbReference>
<dbReference type="Proteomes" id="UP000886005">
    <property type="component" value="Unassembled WGS sequence"/>
</dbReference>
<dbReference type="AlphaFoldDB" id="A0A7V1PUR4"/>
<sequence>MRRFILKMVPLLLIGGLAKQTFSHTGNTSGQTSLPGVSLSGKDGGLHNGKPWNSNVLRDKANLLFYIDPDKQKQVKPLLDRLDSLNFSTEKLGSTFILNTSATIIPDFILRHKVAERARADKTVRYVLDLNRVLVEKWQLKDDDINILLFDAGGNLLFKHSGDISPDLIQGLIEKIKTSINTGDVQ</sequence>
<comment type="caution">
    <text evidence="1">The sequence shown here is derived from an EMBL/GenBank/DDBJ whole genome shotgun (WGS) entry which is preliminary data.</text>
</comment>
<gene>
    <name evidence="1" type="ORF">ENJ10_05605</name>
</gene>
<evidence type="ECO:0000313" key="1">
    <source>
        <dbReference type="EMBL" id="HED10141.1"/>
    </source>
</evidence>
<reference evidence="1" key="1">
    <citation type="journal article" date="2020" name="mSystems">
        <title>Genome- and Community-Level Interaction Insights into Carbon Utilization and Element Cycling Functions of Hydrothermarchaeota in Hydrothermal Sediment.</title>
        <authorList>
            <person name="Zhou Z."/>
            <person name="Liu Y."/>
            <person name="Xu W."/>
            <person name="Pan J."/>
            <person name="Luo Z.H."/>
            <person name="Li M."/>
        </authorList>
    </citation>
    <scope>NUCLEOTIDE SEQUENCE [LARGE SCALE GENOMIC DNA]</scope>
    <source>
        <strain evidence="1">HyVt-456</strain>
    </source>
</reference>